<gene>
    <name evidence="6" type="ORF">PENTCL1PPCAC_16555</name>
</gene>
<keyword evidence="2" id="KW-0479">Metal-binding</keyword>
<dbReference type="Pfam" id="PF03828">
    <property type="entry name" value="PAP_assoc"/>
    <property type="match status" value="1"/>
</dbReference>
<evidence type="ECO:0000256" key="2">
    <source>
        <dbReference type="ARBA" id="ARBA00022723"/>
    </source>
</evidence>
<dbReference type="Proteomes" id="UP001432027">
    <property type="component" value="Unassembled WGS sequence"/>
</dbReference>
<dbReference type="GO" id="GO:0031123">
    <property type="term" value="P:RNA 3'-end processing"/>
    <property type="evidence" value="ECO:0007669"/>
    <property type="project" value="TreeGrafter"/>
</dbReference>
<evidence type="ECO:0000259" key="5">
    <source>
        <dbReference type="Pfam" id="PF03828"/>
    </source>
</evidence>
<comment type="caution">
    <text evidence="6">The sequence shown here is derived from an EMBL/GenBank/DDBJ whole genome shotgun (WGS) entry which is preliminary data.</text>
</comment>
<dbReference type="InterPro" id="IPR002058">
    <property type="entry name" value="PAP_assoc"/>
</dbReference>
<proteinExistence type="predicted"/>
<dbReference type="GO" id="GO:0046872">
    <property type="term" value="F:metal ion binding"/>
    <property type="evidence" value="ECO:0007669"/>
    <property type="project" value="UniProtKB-KW"/>
</dbReference>
<reference evidence="6" key="1">
    <citation type="submission" date="2023-10" db="EMBL/GenBank/DDBJ databases">
        <title>Genome assembly of Pristionchus species.</title>
        <authorList>
            <person name="Yoshida K."/>
            <person name="Sommer R.J."/>
        </authorList>
    </citation>
    <scope>NUCLEOTIDE SEQUENCE</scope>
    <source>
        <strain evidence="6">RS0144</strain>
    </source>
</reference>
<dbReference type="SUPFAM" id="SSF81631">
    <property type="entry name" value="PAP/OAS1 substrate-binding domain"/>
    <property type="match status" value="1"/>
</dbReference>
<keyword evidence="4" id="KW-1133">Transmembrane helix</keyword>
<evidence type="ECO:0000313" key="7">
    <source>
        <dbReference type="Proteomes" id="UP001432027"/>
    </source>
</evidence>
<dbReference type="Gene3D" id="1.10.1410.10">
    <property type="match status" value="1"/>
</dbReference>
<accession>A0AAV5TJ84</accession>
<organism evidence="6 7">
    <name type="scientific">Pristionchus entomophagus</name>
    <dbReference type="NCBI Taxonomy" id="358040"/>
    <lineage>
        <taxon>Eukaryota</taxon>
        <taxon>Metazoa</taxon>
        <taxon>Ecdysozoa</taxon>
        <taxon>Nematoda</taxon>
        <taxon>Chromadorea</taxon>
        <taxon>Rhabditida</taxon>
        <taxon>Rhabditina</taxon>
        <taxon>Diplogasteromorpha</taxon>
        <taxon>Diplogasteroidea</taxon>
        <taxon>Neodiplogasteridae</taxon>
        <taxon>Pristionchus</taxon>
    </lineage>
</organism>
<evidence type="ECO:0000256" key="4">
    <source>
        <dbReference type="SAM" id="Phobius"/>
    </source>
</evidence>
<dbReference type="GO" id="GO:0050265">
    <property type="term" value="F:RNA uridylyltransferase activity"/>
    <property type="evidence" value="ECO:0007669"/>
    <property type="project" value="TreeGrafter"/>
</dbReference>
<keyword evidence="4" id="KW-0472">Membrane</keyword>
<protein>
    <recommendedName>
        <fullName evidence="5">PAP-associated domain-containing protein</fullName>
    </recommendedName>
</protein>
<dbReference type="AlphaFoldDB" id="A0AAV5TJ84"/>
<sequence length="204" mass="23756">MVTLVKKWSWVAGVRDPQKRRFNRYYAMILVIHFLQCALPTPVLPSRQGVYPEFFALDEDRISLKADLPSPLPDLVGVPPCDLSVAELFYLFLAYYSTLDLHKTVIRIRCGRISVRGFSNNGNMRKLPGENYDEDDENYRMTPRSAMNHEVYIEDPIDEHNPGRTVDDWEMVRNCFCDALHVFNRVDDEEMSKIFSFPDLEDLT</sequence>
<dbReference type="PANTHER" id="PTHR12271:SF128">
    <property type="entry name" value="PAP-ASSOCIATED DOMAIN-CONTAINING PROTEIN"/>
    <property type="match status" value="1"/>
</dbReference>
<keyword evidence="3" id="KW-0460">Magnesium</keyword>
<keyword evidence="4" id="KW-0812">Transmembrane</keyword>
<feature type="transmembrane region" description="Helical" evidence="4">
    <location>
        <begin position="25"/>
        <end position="44"/>
    </location>
</feature>
<keyword evidence="7" id="KW-1185">Reference proteome</keyword>
<feature type="non-terminal residue" evidence="6">
    <location>
        <position position="204"/>
    </location>
</feature>
<evidence type="ECO:0000256" key="3">
    <source>
        <dbReference type="ARBA" id="ARBA00022842"/>
    </source>
</evidence>
<dbReference type="PANTHER" id="PTHR12271">
    <property type="entry name" value="POLY A POLYMERASE CID PAP -RELATED"/>
    <property type="match status" value="1"/>
</dbReference>
<feature type="domain" description="PAP-associated" evidence="5">
    <location>
        <begin position="84"/>
        <end position="161"/>
    </location>
</feature>
<name>A0AAV5TJ84_9BILA</name>
<keyword evidence="1" id="KW-0808">Transferase</keyword>
<evidence type="ECO:0000256" key="1">
    <source>
        <dbReference type="ARBA" id="ARBA00022679"/>
    </source>
</evidence>
<dbReference type="EMBL" id="BTSX01000004">
    <property type="protein sequence ID" value="GMS94380.1"/>
    <property type="molecule type" value="Genomic_DNA"/>
</dbReference>
<evidence type="ECO:0000313" key="6">
    <source>
        <dbReference type="EMBL" id="GMS94380.1"/>
    </source>
</evidence>